<dbReference type="AlphaFoldDB" id="A0A9Q1F4Y7"/>
<evidence type="ECO:0000313" key="2">
    <source>
        <dbReference type="EMBL" id="KAJ8351287.1"/>
    </source>
</evidence>
<name>A0A9Q1F4Y7_SYNKA</name>
<gene>
    <name evidence="2" type="ORF">SKAU_G00227630</name>
</gene>
<proteinExistence type="predicted"/>
<dbReference type="OrthoDB" id="3900342at2759"/>
<keyword evidence="3" id="KW-1185">Reference proteome</keyword>
<organism evidence="2 3">
    <name type="scientific">Synaphobranchus kaupii</name>
    <name type="common">Kaup's arrowtooth eel</name>
    <dbReference type="NCBI Taxonomy" id="118154"/>
    <lineage>
        <taxon>Eukaryota</taxon>
        <taxon>Metazoa</taxon>
        <taxon>Chordata</taxon>
        <taxon>Craniata</taxon>
        <taxon>Vertebrata</taxon>
        <taxon>Euteleostomi</taxon>
        <taxon>Actinopterygii</taxon>
        <taxon>Neopterygii</taxon>
        <taxon>Teleostei</taxon>
        <taxon>Anguilliformes</taxon>
        <taxon>Synaphobranchidae</taxon>
        <taxon>Synaphobranchus</taxon>
    </lineage>
</organism>
<dbReference type="EMBL" id="JAINUF010000008">
    <property type="protein sequence ID" value="KAJ8351287.1"/>
    <property type="molecule type" value="Genomic_DNA"/>
</dbReference>
<feature type="compositionally biased region" description="Low complexity" evidence="1">
    <location>
        <begin position="89"/>
        <end position="100"/>
    </location>
</feature>
<comment type="caution">
    <text evidence="2">The sequence shown here is derived from an EMBL/GenBank/DDBJ whole genome shotgun (WGS) entry which is preliminary data.</text>
</comment>
<evidence type="ECO:0000313" key="3">
    <source>
        <dbReference type="Proteomes" id="UP001152622"/>
    </source>
</evidence>
<dbReference type="Proteomes" id="UP001152622">
    <property type="component" value="Chromosome 8"/>
</dbReference>
<protein>
    <submittedName>
        <fullName evidence="2">Uncharacterized protein</fullName>
    </submittedName>
</protein>
<evidence type="ECO:0000256" key="1">
    <source>
        <dbReference type="SAM" id="MobiDB-lite"/>
    </source>
</evidence>
<feature type="region of interest" description="Disordered" evidence="1">
    <location>
        <begin position="80"/>
        <end position="114"/>
    </location>
</feature>
<sequence>MPAHQEWSVPPTLGRVEGVCGRCRHSHSWPCSVSHPSPVAEIGALRPVLEPLVKKSNSSTVPFDKKYTERVEETVKTNFLSGMERGDAGTRAGRGASSSRTLEEYSPELSSSDGRLLRSRWPSRYDSLLLGPPGVTQPIQTHLLG</sequence>
<accession>A0A9Q1F4Y7</accession>
<reference evidence="2" key="1">
    <citation type="journal article" date="2023" name="Science">
        <title>Genome structures resolve the early diversification of teleost fishes.</title>
        <authorList>
            <person name="Parey E."/>
            <person name="Louis A."/>
            <person name="Montfort J."/>
            <person name="Bouchez O."/>
            <person name="Roques C."/>
            <person name="Iampietro C."/>
            <person name="Lluch J."/>
            <person name="Castinel A."/>
            <person name="Donnadieu C."/>
            <person name="Desvignes T."/>
            <person name="Floi Bucao C."/>
            <person name="Jouanno E."/>
            <person name="Wen M."/>
            <person name="Mejri S."/>
            <person name="Dirks R."/>
            <person name="Jansen H."/>
            <person name="Henkel C."/>
            <person name="Chen W.J."/>
            <person name="Zahm M."/>
            <person name="Cabau C."/>
            <person name="Klopp C."/>
            <person name="Thompson A.W."/>
            <person name="Robinson-Rechavi M."/>
            <person name="Braasch I."/>
            <person name="Lecointre G."/>
            <person name="Bobe J."/>
            <person name="Postlethwait J.H."/>
            <person name="Berthelot C."/>
            <person name="Roest Crollius H."/>
            <person name="Guiguen Y."/>
        </authorList>
    </citation>
    <scope>NUCLEOTIDE SEQUENCE</scope>
    <source>
        <strain evidence="2">WJC10195</strain>
    </source>
</reference>